<accession>G9YXC6</accession>
<reference evidence="2 3" key="1">
    <citation type="submission" date="2011-08" db="EMBL/GenBank/DDBJ databases">
        <authorList>
            <person name="Weinstock G."/>
            <person name="Sodergren E."/>
            <person name="Clifton S."/>
            <person name="Fulton L."/>
            <person name="Fulton B."/>
            <person name="Courtney L."/>
            <person name="Fronick C."/>
            <person name="Harrison M."/>
            <person name="Strong C."/>
            <person name="Farmer C."/>
            <person name="Delahaunty K."/>
            <person name="Markovic C."/>
            <person name="Hall O."/>
            <person name="Minx P."/>
            <person name="Tomlinson C."/>
            <person name="Mitreva M."/>
            <person name="Hou S."/>
            <person name="Chen J."/>
            <person name="Wollam A."/>
            <person name="Pepin K.H."/>
            <person name="Johnson M."/>
            <person name="Bhonagiri V."/>
            <person name="Zhang X."/>
            <person name="Suruliraj S."/>
            <person name="Warren W."/>
            <person name="Chinwalla A."/>
            <person name="Mardis E.R."/>
            <person name="Wilson R.K."/>
        </authorList>
    </citation>
    <scope>NUCLEOTIDE SEQUENCE [LARGE SCALE GENOMIC DNA]</scope>
    <source>
        <strain evidence="2 3">ATCC 29863</strain>
    </source>
</reference>
<evidence type="ECO:0000313" key="2">
    <source>
        <dbReference type="EMBL" id="EHM37770.1"/>
    </source>
</evidence>
<dbReference type="HOGENOM" id="CLU_3036926_0_0_9"/>
<name>G9YXC6_FLAPL</name>
<gene>
    <name evidence="2" type="ORF">HMPREF0372_04194</name>
</gene>
<evidence type="ECO:0000313" key="3">
    <source>
        <dbReference type="Proteomes" id="UP000004459"/>
    </source>
</evidence>
<dbReference type="Proteomes" id="UP000004459">
    <property type="component" value="Unassembled WGS sequence"/>
</dbReference>
<sequence>RCPICIVVLHPDAGGDRPAPLDNKKQIGYNSETLGKESRLHERDYSVKTRGAGA</sequence>
<dbReference type="EMBL" id="AGCK01000334">
    <property type="protein sequence ID" value="EHM37770.1"/>
    <property type="molecule type" value="Genomic_DNA"/>
</dbReference>
<feature type="non-terminal residue" evidence="2">
    <location>
        <position position="1"/>
    </location>
</feature>
<feature type="compositionally biased region" description="Basic and acidic residues" evidence="1">
    <location>
        <begin position="34"/>
        <end position="47"/>
    </location>
</feature>
<protein>
    <submittedName>
        <fullName evidence="2">Uncharacterized protein</fullName>
    </submittedName>
</protein>
<proteinExistence type="predicted"/>
<organism evidence="2 3">
    <name type="scientific">Flavonifractor plautii ATCC 29863</name>
    <dbReference type="NCBI Taxonomy" id="411475"/>
    <lineage>
        <taxon>Bacteria</taxon>
        <taxon>Bacillati</taxon>
        <taxon>Bacillota</taxon>
        <taxon>Clostridia</taxon>
        <taxon>Eubacteriales</taxon>
        <taxon>Oscillospiraceae</taxon>
        <taxon>Flavonifractor</taxon>
    </lineage>
</organism>
<comment type="caution">
    <text evidence="2">The sequence shown here is derived from an EMBL/GenBank/DDBJ whole genome shotgun (WGS) entry which is preliminary data.</text>
</comment>
<dbReference type="AlphaFoldDB" id="G9YXC6"/>
<evidence type="ECO:0000256" key="1">
    <source>
        <dbReference type="SAM" id="MobiDB-lite"/>
    </source>
</evidence>
<feature type="region of interest" description="Disordered" evidence="1">
    <location>
        <begin position="13"/>
        <end position="54"/>
    </location>
</feature>